<name>A0A645D909_9ZZZZ</name>
<sequence length="87" mass="9473">MLFQVLGRDHQNGLFARVVVHGMLAAGLHELGTSWRAQPLAAVFGNGSLLVASLDGTIARQVLAQTLGFSRRHFRPCAAASHHQHHR</sequence>
<reference evidence="1" key="1">
    <citation type="submission" date="2019-08" db="EMBL/GenBank/DDBJ databases">
        <authorList>
            <person name="Kucharzyk K."/>
            <person name="Murdoch R.W."/>
            <person name="Higgins S."/>
            <person name="Loffler F."/>
        </authorList>
    </citation>
    <scope>NUCLEOTIDE SEQUENCE</scope>
</reference>
<gene>
    <name evidence="1" type="ORF">SDC9_132768</name>
</gene>
<evidence type="ECO:0000313" key="1">
    <source>
        <dbReference type="EMBL" id="MPM85687.1"/>
    </source>
</evidence>
<dbReference type="AlphaFoldDB" id="A0A645D909"/>
<organism evidence="1">
    <name type="scientific">bioreactor metagenome</name>
    <dbReference type="NCBI Taxonomy" id="1076179"/>
    <lineage>
        <taxon>unclassified sequences</taxon>
        <taxon>metagenomes</taxon>
        <taxon>ecological metagenomes</taxon>
    </lineage>
</organism>
<protein>
    <submittedName>
        <fullName evidence="1">Uncharacterized protein</fullName>
    </submittedName>
</protein>
<dbReference type="EMBL" id="VSSQ01033919">
    <property type="protein sequence ID" value="MPM85687.1"/>
    <property type="molecule type" value="Genomic_DNA"/>
</dbReference>
<proteinExistence type="predicted"/>
<accession>A0A645D909</accession>
<comment type="caution">
    <text evidence="1">The sequence shown here is derived from an EMBL/GenBank/DDBJ whole genome shotgun (WGS) entry which is preliminary data.</text>
</comment>